<dbReference type="EC" id="4.2.1.46" evidence="4 7"/>
<evidence type="ECO:0000256" key="2">
    <source>
        <dbReference type="ARBA" id="ARBA00001911"/>
    </source>
</evidence>
<evidence type="ECO:0000256" key="6">
    <source>
        <dbReference type="ARBA" id="ARBA00023239"/>
    </source>
</evidence>
<dbReference type="CDD" id="cd05246">
    <property type="entry name" value="dTDP_GD_SDR_e"/>
    <property type="match status" value="1"/>
</dbReference>
<dbReference type="Gene3D" id="3.40.50.720">
    <property type="entry name" value="NAD(P)-binding Rossmann-like Domain"/>
    <property type="match status" value="1"/>
</dbReference>
<evidence type="ECO:0000256" key="4">
    <source>
        <dbReference type="ARBA" id="ARBA00011990"/>
    </source>
</evidence>
<dbReference type="GO" id="GO:0008460">
    <property type="term" value="F:dTDP-glucose 4,6-dehydratase activity"/>
    <property type="evidence" value="ECO:0007669"/>
    <property type="project" value="UniProtKB-EC"/>
</dbReference>
<dbReference type="InterPro" id="IPR005888">
    <property type="entry name" value="dTDP_Gluc_deHydtase"/>
</dbReference>
<dbReference type="Gene3D" id="3.90.25.10">
    <property type="entry name" value="UDP-galactose 4-epimerase, domain 1"/>
    <property type="match status" value="1"/>
</dbReference>
<name>A0A2S5SX39_9BURK</name>
<dbReference type="Pfam" id="PF16363">
    <property type="entry name" value="GDP_Man_Dehyd"/>
    <property type="match status" value="1"/>
</dbReference>
<dbReference type="GO" id="GO:0009225">
    <property type="term" value="P:nucleotide-sugar metabolic process"/>
    <property type="evidence" value="ECO:0007669"/>
    <property type="project" value="InterPro"/>
</dbReference>
<keyword evidence="10" id="KW-1185">Reference proteome</keyword>
<evidence type="ECO:0000256" key="1">
    <source>
        <dbReference type="ARBA" id="ARBA00001539"/>
    </source>
</evidence>
<sequence>MILVTGGAGFIGSNFVLDWLQQSDEPVITLDALTYAGNVHNLDSLREDPRHTFVHGDICDRALIDRLLATHRPRAIVHFAAESHVDRSIHGPGAFIRTNVEGTFTLLEAARAHWQALPADEKAAFRFHHVSTDEVYGSLSADAPAFTETHPYEPNSPYSASKAASDHLVRAWFHTYGLPVLTTNCSNNYGPYHFPEKLIPLMIVNALAGKPLPVYGDGLNVRDWLYVTDHCSAIRAVLARGRVGETYNVGGWNEMPNIEIVRTVCALLDELKPDPAGPYSRLITFVKDRPGHDRRYAIDARKIERELGWRPAETFATGIRKTVQWYLDHPEWVAQVQSGAYRDWIAAQYQPADAQAA</sequence>
<accession>A0A2S5SX39</accession>
<evidence type="ECO:0000259" key="8">
    <source>
        <dbReference type="Pfam" id="PF16363"/>
    </source>
</evidence>
<dbReference type="AlphaFoldDB" id="A0A2S5SX39"/>
<dbReference type="SUPFAM" id="SSF51735">
    <property type="entry name" value="NAD(P)-binding Rossmann-fold domains"/>
    <property type="match status" value="1"/>
</dbReference>
<organism evidence="9 10">
    <name type="scientific">Caldimonas caldifontis</name>
    <dbReference type="NCBI Taxonomy" id="1452508"/>
    <lineage>
        <taxon>Bacteria</taxon>
        <taxon>Pseudomonadati</taxon>
        <taxon>Pseudomonadota</taxon>
        <taxon>Betaproteobacteria</taxon>
        <taxon>Burkholderiales</taxon>
        <taxon>Sphaerotilaceae</taxon>
        <taxon>Caldimonas</taxon>
    </lineage>
</organism>
<dbReference type="Proteomes" id="UP000238605">
    <property type="component" value="Unassembled WGS sequence"/>
</dbReference>
<proteinExistence type="inferred from homology"/>
<comment type="caution">
    <text evidence="9">The sequence shown here is derived from an EMBL/GenBank/DDBJ whole genome shotgun (WGS) entry which is preliminary data.</text>
</comment>
<evidence type="ECO:0000313" key="9">
    <source>
        <dbReference type="EMBL" id="PPE67296.1"/>
    </source>
</evidence>
<keyword evidence="5" id="KW-0520">NAD</keyword>
<dbReference type="RefSeq" id="WP_104301145.1">
    <property type="nucleotide sequence ID" value="NZ_PSNX01000003.1"/>
</dbReference>
<reference evidence="9 10" key="1">
    <citation type="submission" date="2018-02" db="EMBL/GenBank/DDBJ databases">
        <title>Reclassifiation of [Polyangium] brachysporum DSM 7029 as Guopingzhaonella breviflexa gen. nov., sp. nov., a member of the family Comamonadaceae.</title>
        <authorList>
            <person name="Tang B."/>
        </authorList>
    </citation>
    <scope>NUCLEOTIDE SEQUENCE [LARGE SCALE GENOMIC DNA]</scope>
    <source>
        <strain evidence="9 10">BCRC 80649</strain>
    </source>
</reference>
<evidence type="ECO:0000313" key="10">
    <source>
        <dbReference type="Proteomes" id="UP000238605"/>
    </source>
</evidence>
<evidence type="ECO:0000256" key="5">
    <source>
        <dbReference type="ARBA" id="ARBA00023027"/>
    </source>
</evidence>
<dbReference type="PANTHER" id="PTHR43000">
    <property type="entry name" value="DTDP-D-GLUCOSE 4,6-DEHYDRATASE-RELATED"/>
    <property type="match status" value="1"/>
</dbReference>
<keyword evidence="6 7" id="KW-0456">Lyase</keyword>
<dbReference type="InterPro" id="IPR036291">
    <property type="entry name" value="NAD(P)-bd_dom_sf"/>
</dbReference>
<evidence type="ECO:0000256" key="3">
    <source>
        <dbReference type="ARBA" id="ARBA00008178"/>
    </source>
</evidence>
<dbReference type="NCBIfam" id="TIGR01181">
    <property type="entry name" value="dTDP_gluc_dehyt"/>
    <property type="match status" value="1"/>
</dbReference>
<gene>
    <name evidence="9" type="primary">rfbB</name>
    <name evidence="9" type="ORF">C1704_03785</name>
</gene>
<feature type="domain" description="NAD(P)-binding" evidence="8">
    <location>
        <begin position="3"/>
        <end position="322"/>
    </location>
</feature>
<evidence type="ECO:0000256" key="7">
    <source>
        <dbReference type="RuleBase" id="RU004473"/>
    </source>
</evidence>
<comment type="catalytic activity">
    <reaction evidence="1 7">
        <text>dTDP-alpha-D-glucose = dTDP-4-dehydro-6-deoxy-alpha-D-glucose + H2O</text>
        <dbReference type="Rhea" id="RHEA:17221"/>
        <dbReference type="ChEBI" id="CHEBI:15377"/>
        <dbReference type="ChEBI" id="CHEBI:57477"/>
        <dbReference type="ChEBI" id="CHEBI:57649"/>
        <dbReference type="EC" id="4.2.1.46"/>
    </reaction>
</comment>
<comment type="similarity">
    <text evidence="3 7">Belongs to the NAD(P)-dependent epimerase/dehydratase family. dTDP-glucose dehydratase subfamily.</text>
</comment>
<comment type="cofactor">
    <cofactor evidence="2 7">
        <name>NAD(+)</name>
        <dbReference type="ChEBI" id="CHEBI:57540"/>
    </cofactor>
</comment>
<protein>
    <recommendedName>
        <fullName evidence="4 7">dTDP-glucose 4,6-dehydratase</fullName>
        <ecNumber evidence="4 7">4.2.1.46</ecNumber>
    </recommendedName>
</protein>
<dbReference type="InterPro" id="IPR016040">
    <property type="entry name" value="NAD(P)-bd_dom"/>
</dbReference>
<dbReference type="EMBL" id="PSNX01000003">
    <property type="protein sequence ID" value="PPE67296.1"/>
    <property type="molecule type" value="Genomic_DNA"/>
</dbReference>
<dbReference type="OrthoDB" id="9803010at2"/>